<comment type="caution">
    <text evidence="1">The sequence shown here is derived from an EMBL/GenBank/DDBJ whole genome shotgun (WGS) entry which is preliminary data.</text>
</comment>
<dbReference type="EMBL" id="BARW01017764">
    <property type="protein sequence ID" value="GAI91119.1"/>
    <property type="molecule type" value="Genomic_DNA"/>
</dbReference>
<evidence type="ECO:0000313" key="1">
    <source>
        <dbReference type="EMBL" id="GAI91119.1"/>
    </source>
</evidence>
<organism evidence="1">
    <name type="scientific">marine sediment metagenome</name>
    <dbReference type="NCBI Taxonomy" id="412755"/>
    <lineage>
        <taxon>unclassified sequences</taxon>
        <taxon>metagenomes</taxon>
        <taxon>ecological metagenomes</taxon>
    </lineage>
</organism>
<name>X1UFK9_9ZZZZ</name>
<gene>
    <name evidence="1" type="ORF">S12H4_30601</name>
</gene>
<sequence length="73" mass="7823">MKGGESLTGTVNISVVSGIVLGKLMIDSFTYDIYMDGFYVDTTNTLGNLTIPDVPVGWHNFEAYSTFGSGYGS</sequence>
<feature type="non-terminal residue" evidence="1">
    <location>
        <position position="73"/>
    </location>
</feature>
<proteinExistence type="predicted"/>
<protein>
    <submittedName>
        <fullName evidence="1">Uncharacterized protein</fullName>
    </submittedName>
</protein>
<reference evidence="1" key="1">
    <citation type="journal article" date="2014" name="Front. Microbiol.">
        <title>High frequency of phylogenetically diverse reductive dehalogenase-homologous genes in deep subseafloor sedimentary metagenomes.</title>
        <authorList>
            <person name="Kawai M."/>
            <person name="Futagami T."/>
            <person name="Toyoda A."/>
            <person name="Takaki Y."/>
            <person name="Nishi S."/>
            <person name="Hori S."/>
            <person name="Arai W."/>
            <person name="Tsubouchi T."/>
            <person name="Morono Y."/>
            <person name="Uchiyama I."/>
            <person name="Ito T."/>
            <person name="Fujiyama A."/>
            <person name="Inagaki F."/>
            <person name="Takami H."/>
        </authorList>
    </citation>
    <scope>NUCLEOTIDE SEQUENCE</scope>
    <source>
        <strain evidence="1">Expedition CK06-06</strain>
    </source>
</reference>
<dbReference type="AlphaFoldDB" id="X1UFK9"/>
<accession>X1UFK9</accession>